<dbReference type="PANTHER" id="PTHR10099">
    <property type="entry name" value="PHOSPHORIBOSYLFORMYLGLYCINAMIDINE SYNTHASE"/>
    <property type="match status" value="1"/>
</dbReference>
<dbReference type="SMART" id="SM01211">
    <property type="entry name" value="GATase_5"/>
    <property type="match status" value="1"/>
</dbReference>
<dbReference type="SUPFAM" id="SSF52317">
    <property type="entry name" value="Class I glutamine amidotransferase-like"/>
    <property type="match status" value="1"/>
</dbReference>
<evidence type="ECO:0000313" key="1">
    <source>
        <dbReference type="EMBL" id="JAA87343.1"/>
    </source>
</evidence>
<reference evidence="1" key="1">
    <citation type="journal article" date="2013" name="BMC Genomics">
        <title>Unscrambling butterfly oogenesis.</title>
        <authorList>
            <person name="Carter J.M."/>
            <person name="Baker S.C."/>
            <person name="Pink R."/>
            <person name="Carter D.R."/>
            <person name="Collins A."/>
            <person name="Tomlin J."/>
            <person name="Gibbs M."/>
            <person name="Breuker C.J."/>
        </authorList>
    </citation>
    <scope>NUCLEOTIDE SEQUENCE</scope>
    <source>
        <tissue evidence="1">Ovary</tissue>
    </source>
</reference>
<sequence length="88" mass="9797">MNGQVAMQYVDDDGLPTEIYPMNPNGSPEGLAGVRSRDGRHIAMMPHPERCVLRWQCASPAPQVATPANHASPWLRLFHNAYVWASQQ</sequence>
<dbReference type="EMBL" id="GAIX01005217">
    <property type="protein sequence ID" value="JAA87343.1"/>
    <property type="molecule type" value="Transcribed_RNA"/>
</dbReference>
<dbReference type="Gene3D" id="3.40.50.880">
    <property type="match status" value="1"/>
</dbReference>
<organism evidence="1">
    <name type="scientific">Pararge aegeria</name>
    <name type="common">speckled wood butterfly</name>
    <dbReference type="NCBI Taxonomy" id="116150"/>
    <lineage>
        <taxon>Eukaryota</taxon>
        <taxon>Metazoa</taxon>
        <taxon>Ecdysozoa</taxon>
        <taxon>Arthropoda</taxon>
        <taxon>Hexapoda</taxon>
        <taxon>Insecta</taxon>
        <taxon>Pterygota</taxon>
        <taxon>Neoptera</taxon>
        <taxon>Endopterygota</taxon>
        <taxon>Lepidoptera</taxon>
        <taxon>Glossata</taxon>
        <taxon>Ditrysia</taxon>
        <taxon>Papilionoidea</taxon>
        <taxon>Nymphalidae</taxon>
        <taxon>Satyrinae</taxon>
        <taxon>Satyrini</taxon>
        <taxon>Parargina</taxon>
        <taxon>Pararge</taxon>
    </lineage>
</organism>
<dbReference type="AlphaFoldDB" id="S4PCY0"/>
<accession>S4PCY0</accession>
<reference evidence="1" key="2">
    <citation type="submission" date="2013-05" db="EMBL/GenBank/DDBJ databases">
        <authorList>
            <person name="Carter J.-M."/>
            <person name="Baker S.C."/>
            <person name="Pink R."/>
            <person name="Carter D.R.F."/>
            <person name="Collins A."/>
            <person name="Tomlin J."/>
            <person name="Gibbs M."/>
            <person name="Breuker C.J."/>
        </authorList>
    </citation>
    <scope>NUCLEOTIDE SEQUENCE</scope>
    <source>
        <tissue evidence="1">Ovary</tissue>
    </source>
</reference>
<dbReference type="GO" id="GO:0004642">
    <property type="term" value="F:phosphoribosylformylglycinamidine synthase activity"/>
    <property type="evidence" value="ECO:0007669"/>
    <property type="project" value="TreeGrafter"/>
</dbReference>
<dbReference type="PANTHER" id="PTHR10099:SF1">
    <property type="entry name" value="PHOSPHORIBOSYLFORMYLGLYCINAMIDINE SYNTHASE"/>
    <property type="match status" value="1"/>
</dbReference>
<dbReference type="Pfam" id="PF13507">
    <property type="entry name" value="GATase_5"/>
    <property type="match status" value="1"/>
</dbReference>
<name>S4PCY0_9NEOP</name>
<dbReference type="InterPro" id="IPR029062">
    <property type="entry name" value="Class_I_gatase-like"/>
</dbReference>
<protein>
    <submittedName>
        <fullName evidence="1">Phosphoribosylformylglycinamidine synthase</fullName>
    </submittedName>
</protein>
<dbReference type="GO" id="GO:0005737">
    <property type="term" value="C:cytoplasm"/>
    <property type="evidence" value="ECO:0007669"/>
    <property type="project" value="TreeGrafter"/>
</dbReference>
<proteinExistence type="predicted"/>
<dbReference type="GO" id="GO:0006164">
    <property type="term" value="P:purine nucleotide biosynthetic process"/>
    <property type="evidence" value="ECO:0007669"/>
    <property type="project" value="TreeGrafter"/>
</dbReference>